<feature type="compositionally biased region" description="Polar residues" evidence="5">
    <location>
        <begin position="410"/>
        <end position="420"/>
    </location>
</feature>
<feature type="compositionally biased region" description="Pro residues" evidence="5">
    <location>
        <begin position="205"/>
        <end position="240"/>
    </location>
</feature>
<dbReference type="InterPro" id="IPR036770">
    <property type="entry name" value="Ankyrin_rpt-contain_sf"/>
</dbReference>
<dbReference type="Gene3D" id="1.25.40.20">
    <property type="entry name" value="Ankyrin repeat-containing domain"/>
    <property type="match status" value="1"/>
</dbReference>
<organism evidence="7 8">
    <name type="scientific">Mycteria americana</name>
    <name type="common">Wood stork</name>
    <dbReference type="NCBI Taxonomy" id="33587"/>
    <lineage>
        <taxon>Eukaryota</taxon>
        <taxon>Metazoa</taxon>
        <taxon>Chordata</taxon>
        <taxon>Craniata</taxon>
        <taxon>Vertebrata</taxon>
        <taxon>Euteleostomi</taxon>
        <taxon>Archelosauria</taxon>
        <taxon>Archosauria</taxon>
        <taxon>Dinosauria</taxon>
        <taxon>Saurischia</taxon>
        <taxon>Theropoda</taxon>
        <taxon>Coelurosauria</taxon>
        <taxon>Aves</taxon>
        <taxon>Neognathae</taxon>
        <taxon>Neoaves</taxon>
        <taxon>Aequornithes</taxon>
        <taxon>Ciconiiformes</taxon>
        <taxon>Ciconiidae</taxon>
        <taxon>Mycteria</taxon>
    </lineage>
</organism>
<dbReference type="PROSITE" id="PS50297">
    <property type="entry name" value="ANK_REP_REGION"/>
    <property type="match status" value="1"/>
</dbReference>
<dbReference type="PANTHER" id="PTHR14491">
    <property type="entry name" value="SOSONDOWAH, ISOFORM G"/>
    <property type="match status" value="1"/>
</dbReference>
<feature type="domain" description="SOWAHA-C winged helix-turn-helix" evidence="6">
    <location>
        <begin position="4"/>
        <end position="92"/>
    </location>
</feature>
<keyword evidence="1" id="KW-0677">Repeat</keyword>
<sequence>MARELSQEAVLDFLWGAGGRAPNTALLRHFQRFLRDPALTEQQRQERREYFKSLVNSLATVHPAAAPGASKDIVLRRRYRDLLDEDLPPPPPEEQKEKEEKDPPPPRRDPDRRRGAAEEVAEKGRPGRGQPPGAAVAGGCAARGRGGPCCECRRARRAAAAPPPGPGAPPPAGPPRSRSPPPPPAQPPPYRTRPLSASPWALRPDGPPLSRPPALPPGPGALTPAGPPRPRSPPLPPSGPSPRQTLQLPSARPSRSRSPPLPPGPEVLPPTVSAPFGSPPPQRPRGPPPTQSLPPQPGPGALPPDRLPQPRSPPQSPTGMPLLKAPPASAGPGGRPLTAPSRSPLLSSGPRVLSRSPPPPRAEPPPCRSLPLLSAPGVLPLSRSLQALPTSPSPSPPLLSGPDVLPSTRLPPSQSRSLQHLPTRPSPSPPRGSRVLTPNEPTQSQALLLHPYQTLPLLSGPGVPSPSQSPPQSPTQPPPSQSLQPLCARTPPSQPLLPAQGSTGPPAPESSPPAPLPVFRSIRCQLALLPVQGITPSLPDDCGRQPRTMPSRSSPRNVLSQGLSVPLGQREHAWLVAVSAGCWARVRGLFLEEPELALQRDFMSGFTVLHWLAKHGDGPGLQELAAAARQAGLALDVDARSGCGYTPLHLAAIHGHQLVIKVLVLQLGCQVQVRDSSGRRPWEYLGSSTSGEIWQLLEAPRGTIMFPTQPLARSVSSVSKVSLPTGRAALPACLRPQHSRGAASHRTSSESD</sequence>
<keyword evidence="2 4" id="KW-0040">ANK repeat</keyword>
<dbReference type="Pfam" id="PF25877">
    <property type="entry name" value="WHD_SOWAH"/>
    <property type="match status" value="1"/>
</dbReference>
<feature type="compositionally biased region" description="Pro residues" evidence="5">
    <location>
        <begin position="505"/>
        <end position="516"/>
    </location>
</feature>
<dbReference type="AlphaFoldDB" id="A0AAN7RVR2"/>
<feature type="compositionally biased region" description="Pro residues" evidence="5">
    <location>
        <begin position="161"/>
        <end position="191"/>
    </location>
</feature>
<dbReference type="SUPFAM" id="SSF48403">
    <property type="entry name" value="Ankyrin repeat"/>
    <property type="match status" value="1"/>
</dbReference>
<comment type="similarity">
    <text evidence="3">Belongs to the SOWAH family.</text>
</comment>
<accession>A0AAN7RVR2</accession>
<feature type="compositionally biased region" description="Low complexity" evidence="5">
    <location>
        <begin position="241"/>
        <end position="258"/>
    </location>
</feature>
<evidence type="ECO:0000313" key="8">
    <source>
        <dbReference type="Proteomes" id="UP001333110"/>
    </source>
</evidence>
<dbReference type="InterPro" id="IPR002110">
    <property type="entry name" value="Ankyrin_rpt"/>
</dbReference>
<dbReference type="InterPro" id="IPR058889">
    <property type="entry name" value="WHD_SOWAHA-C"/>
</dbReference>
<evidence type="ECO:0000259" key="6">
    <source>
        <dbReference type="Pfam" id="PF25877"/>
    </source>
</evidence>
<feature type="compositionally biased region" description="Low complexity" evidence="5">
    <location>
        <begin position="321"/>
        <end position="355"/>
    </location>
</feature>
<feature type="compositionally biased region" description="Polar residues" evidence="5">
    <location>
        <begin position="548"/>
        <end position="560"/>
    </location>
</feature>
<evidence type="ECO:0000256" key="3">
    <source>
        <dbReference type="ARBA" id="ARBA00038122"/>
    </source>
</evidence>
<dbReference type="Proteomes" id="UP001333110">
    <property type="component" value="Unassembled WGS sequence"/>
</dbReference>
<name>A0AAN7RVR2_MYCAM</name>
<dbReference type="Pfam" id="PF12796">
    <property type="entry name" value="Ank_2"/>
    <property type="match status" value="1"/>
</dbReference>
<feature type="compositionally biased region" description="Pro residues" evidence="5">
    <location>
        <begin position="356"/>
        <end position="368"/>
    </location>
</feature>
<protein>
    <recommendedName>
        <fullName evidence="6">SOWAHA-C winged helix-turn-helix domain-containing protein</fullName>
    </recommendedName>
</protein>
<evidence type="ECO:0000256" key="2">
    <source>
        <dbReference type="ARBA" id="ARBA00023043"/>
    </source>
</evidence>
<feature type="region of interest" description="Disordered" evidence="5">
    <location>
        <begin position="455"/>
        <end position="516"/>
    </location>
</feature>
<dbReference type="EMBL" id="JAUNZN010000007">
    <property type="protein sequence ID" value="KAK4818345.1"/>
    <property type="molecule type" value="Genomic_DNA"/>
</dbReference>
<gene>
    <name evidence="7" type="ORF">QYF61_011101</name>
</gene>
<feature type="region of interest" description="Disordered" evidence="5">
    <location>
        <begin position="535"/>
        <end position="560"/>
    </location>
</feature>
<reference evidence="7 8" key="1">
    <citation type="journal article" date="2023" name="J. Hered.">
        <title>Chromosome-level genome of the wood stork (Mycteria americana) provides insight into avian chromosome evolution.</title>
        <authorList>
            <person name="Flamio R. Jr."/>
            <person name="Ramstad K.M."/>
        </authorList>
    </citation>
    <scope>NUCLEOTIDE SEQUENCE [LARGE SCALE GENOMIC DNA]</scope>
    <source>
        <strain evidence="7">JAX WOST 10</strain>
    </source>
</reference>
<evidence type="ECO:0000256" key="4">
    <source>
        <dbReference type="PROSITE-ProRule" id="PRU00023"/>
    </source>
</evidence>
<dbReference type="PANTHER" id="PTHR14491:SF3">
    <property type="entry name" value="ANKYRIN REPEAT DOMAIN-CONTAINING PROTEIN SOWAHB"/>
    <property type="match status" value="1"/>
</dbReference>
<comment type="caution">
    <text evidence="7">The sequence shown here is derived from an EMBL/GenBank/DDBJ whole genome shotgun (WGS) entry which is preliminary data.</text>
</comment>
<evidence type="ECO:0000256" key="1">
    <source>
        <dbReference type="ARBA" id="ARBA00022737"/>
    </source>
</evidence>
<feature type="compositionally biased region" description="Pro residues" evidence="5">
    <location>
        <begin position="277"/>
        <end position="316"/>
    </location>
</feature>
<evidence type="ECO:0000256" key="5">
    <source>
        <dbReference type="SAM" id="MobiDB-lite"/>
    </source>
</evidence>
<feature type="compositionally biased region" description="Low complexity" evidence="5">
    <location>
        <begin position="131"/>
        <end position="143"/>
    </location>
</feature>
<proteinExistence type="inferred from homology"/>
<evidence type="ECO:0000313" key="7">
    <source>
        <dbReference type="EMBL" id="KAK4818345.1"/>
    </source>
</evidence>
<feature type="compositionally biased region" description="Pro residues" evidence="5">
    <location>
        <begin position="259"/>
        <end position="268"/>
    </location>
</feature>
<feature type="compositionally biased region" description="Basic and acidic residues" evidence="5">
    <location>
        <begin position="93"/>
        <end position="125"/>
    </location>
</feature>
<keyword evidence="8" id="KW-1185">Reference proteome</keyword>
<feature type="compositionally biased region" description="Pro residues" evidence="5">
    <location>
        <begin position="463"/>
        <end position="480"/>
    </location>
</feature>
<dbReference type="PROSITE" id="PS50088">
    <property type="entry name" value="ANK_REPEAT"/>
    <property type="match status" value="1"/>
</dbReference>
<feature type="region of interest" description="Disordered" evidence="5">
    <location>
        <begin position="80"/>
        <end position="439"/>
    </location>
</feature>
<feature type="repeat" description="ANK" evidence="4">
    <location>
        <begin position="643"/>
        <end position="676"/>
    </location>
</feature>